<dbReference type="Pfam" id="PF17425">
    <property type="entry name" value="Arylsulfotran_N"/>
    <property type="match status" value="1"/>
</dbReference>
<dbReference type="RefSeq" id="WP_209464535.1">
    <property type="nucleotide sequence ID" value="NZ_CP110224.1"/>
</dbReference>
<proteinExistence type="predicted"/>
<protein>
    <submittedName>
        <fullName evidence="3">Arylsulfate sulfotransferase</fullName>
        <ecNumber evidence="3">2.8.2.22</ecNumber>
    </submittedName>
</protein>
<dbReference type="EC" id="2.8.2.22" evidence="3"/>
<keyword evidence="4" id="KW-1185">Reference proteome</keyword>
<feature type="domain" description="Arylsulfotransferase N-terminal" evidence="2">
    <location>
        <begin position="80"/>
        <end position="163"/>
    </location>
</feature>
<reference evidence="3 4" key="1">
    <citation type="submission" date="2021-03" db="EMBL/GenBank/DDBJ databases">
        <title>Genomic Encyclopedia of Type Strains, Phase IV (KMG-IV): sequencing the most valuable type-strain genomes for metagenomic binning, comparative biology and taxonomic classification.</title>
        <authorList>
            <person name="Goeker M."/>
        </authorList>
    </citation>
    <scope>NUCLEOTIDE SEQUENCE [LARGE SCALE GENOMIC DNA]</scope>
    <source>
        <strain evidence="3 4">DSM 25609</strain>
    </source>
</reference>
<dbReference type="Pfam" id="PF05935">
    <property type="entry name" value="Arylsulfotrans"/>
    <property type="match status" value="1"/>
</dbReference>
<keyword evidence="1" id="KW-1133">Transmembrane helix</keyword>
<dbReference type="PANTHER" id="PTHR35340">
    <property type="entry name" value="PQQ ENZYME REPEAT PROTEIN-RELATED"/>
    <property type="match status" value="1"/>
</dbReference>
<keyword evidence="3" id="KW-0808">Transferase</keyword>
<keyword evidence="1" id="KW-0472">Membrane</keyword>
<dbReference type="EMBL" id="JAGGKX010000027">
    <property type="protein sequence ID" value="MBP1971492.1"/>
    <property type="molecule type" value="Genomic_DNA"/>
</dbReference>
<dbReference type="PANTHER" id="PTHR35340:SF10">
    <property type="entry name" value="CYTOPLASMIC PROTEIN"/>
    <property type="match status" value="1"/>
</dbReference>
<dbReference type="GO" id="GO:0047686">
    <property type="term" value="F:arylsulfate sulfotransferase activity"/>
    <property type="evidence" value="ECO:0007669"/>
    <property type="project" value="UniProtKB-EC"/>
</dbReference>
<evidence type="ECO:0000259" key="2">
    <source>
        <dbReference type="Pfam" id="PF17425"/>
    </source>
</evidence>
<comment type="caution">
    <text evidence="3">The sequence shown here is derived from an EMBL/GenBank/DDBJ whole genome shotgun (WGS) entry which is preliminary data.</text>
</comment>
<dbReference type="InterPro" id="IPR035391">
    <property type="entry name" value="Arylsulfotran_N"/>
</dbReference>
<name>A0ABS4IKK6_9BACI</name>
<dbReference type="Proteomes" id="UP001519345">
    <property type="component" value="Unassembled WGS sequence"/>
</dbReference>
<accession>A0ABS4IKK6</accession>
<dbReference type="Gene3D" id="2.60.40.3100">
    <property type="entry name" value="Arylsulphate sulphotransferase monomer, N-terminal domain"/>
    <property type="match status" value="1"/>
</dbReference>
<dbReference type="InterPro" id="IPR053143">
    <property type="entry name" value="Arylsulfate_ST"/>
</dbReference>
<organism evidence="3 4">
    <name type="scientific">Virgibacillus natechei</name>
    <dbReference type="NCBI Taxonomy" id="1216297"/>
    <lineage>
        <taxon>Bacteria</taxon>
        <taxon>Bacillati</taxon>
        <taxon>Bacillota</taxon>
        <taxon>Bacilli</taxon>
        <taxon>Bacillales</taxon>
        <taxon>Bacillaceae</taxon>
        <taxon>Virgibacillus</taxon>
    </lineage>
</organism>
<gene>
    <name evidence="3" type="ORF">J2Z83_003643</name>
</gene>
<evidence type="ECO:0000256" key="1">
    <source>
        <dbReference type="SAM" id="Phobius"/>
    </source>
</evidence>
<sequence>MKKRSFIYLAGSAAIIVLAFVVYVTMDSETTTAEFNPEPDPNATQFSYKDERRMFEQTKMEEEILANYNEGTYSFEDPFVKVDPYEVAPLTALVKFETEESMQISMTVEGKDSNGDMEKTFEEYQTAHEIPVLGLYADHENTVILEATNEGGETITTEVSMQTEGFPDDFLTTELVETAPEKMEEGLTFIIPSTRYVYAVDHNADVRWYSSLWNSHLFKRLDNGNVLYLTKEEGQDQYNEILEMDMLGKVFNSYLVDIGEYDATNVVHHDVIEFPNGNLLATTHDTDSDYVEDEMTEIDRETGETVRNFSFRDIFPASFYEEYDSVNAEDGDWFHQNTVAFDESDNTLLITSRHQDLNMKMSYPDGEIKWLLAAHEEWPEEFEQYLLEPVNDVKFPGAPHAIMLMPDQDGNDNTNDYLLFDNNMSIIRADEDVSGDYSRAIQYRINEEEKTVEEVWSYGEERGTSFYSNIVGDADYLYNTGNRLITSGHIEVEEDEDARISRIVEVTGEDNAEVVYEIVISGFEQGESRQAYRAERMSLYPEEDS</sequence>
<evidence type="ECO:0000313" key="4">
    <source>
        <dbReference type="Proteomes" id="UP001519345"/>
    </source>
</evidence>
<evidence type="ECO:0000313" key="3">
    <source>
        <dbReference type="EMBL" id="MBP1971492.1"/>
    </source>
</evidence>
<feature type="transmembrane region" description="Helical" evidence="1">
    <location>
        <begin position="7"/>
        <end position="26"/>
    </location>
</feature>
<dbReference type="InterPro" id="IPR010262">
    <property type="entry name" value="Arylsulfotransferase_bact"/>
</dbReference>
<keyword evidence="1" id="KW-0812">Transmembrane</keyword>
<dbReference type="InterPro" id="IPR038477">
    <property type="entry name" value="ASST_N_sf"/>
</dbReference>